<reference evidence="1" key="1">
    <citation type="submission" date="2022-11" db="EMBL/GenBank/DDBJ databases">
        <title>Genome Resource of Sclerotinia nivalis Strain SnTB1, a Plant Pathogen Isolated from American Ginseng.</title>
        <authorList>
            <person name="Fan S."/>
        </authorList>
    </citation>
    <scope>NUCLEOTIDE SEQUENCE</scope>
    <source>
        <strain evidence="1">SnTB1</strain>
    </source>
</reference>
<organism evidence="1 2">
    <name type="scientific">Sclerotinia nivalis</name>
    <dbReference type="NCBI Taxonomy" id="352851"/>
    <lineage>
        <taxon>Eukaryota</taxon>
        <taxon>Fungi</taxon>
        <taxon>Dikarya</taxon>
        <taxon>Ascomycota</taxon>
        <taxon>Pezizomycotina</taxon>
        <taxon>Leotiomycetes</taxon>
        <taxon>Helotiales</taxon>
        <taxon>Sclerotiniaceae</taxon>
        <taxon>Sclerotinia</taxon>
    </lineage>
</organism>
<comment type="caution">
    <text evidence="1">The sequence shown here is derived from an EMBL/GenBank/DDBJ whole genome shotgun (WGS) entry which is preliminary data.</text>
</comment>
<dbReference type="OrthoDB" id="3542187at2759"/>
<name>A0A9X0AED1_9HELO</name>
<proteinExistence type="predicted"/>
<evidence type="ECO:0000313" key="2">
    <source>
        <dbReference type="Proteomes" id="UP001152300"/>
    </source>
</evidence>
<dbReference type="AlphaFoldDB" id="A0A9X0AED1"/>
<dbReference type="EMBL" id="JAPEIS010000012">
    <property type="protein sequence ID" value="KAJ8061181.1"/>
    <property type="molecule type" value="Genomic_DNA"/>
</dbReference>
<gene>
    <name evidence="1" type="ORF">OCU04_010254</name>
</gene>
<dbReference type="Proteomes" id="UP001152300">
    <property type="component" value="Unassembled WGS sequence"/>
</dbReference>
<accession>A0A9X0AED1</accession>
<protein>
    <submittedName>
        <fullName evidence="1">Uncharacterized protein</fullName>
    </submittedName>
</protein>
<sequence>MSSNAEKNKYEIIDIIIKIDQAKDSIRENTLQIKQITASGVITQEEDHKVEFFTRLIMYNEGLLECYKCYLPSLYLEGLSEKEKIETERKAYMLHKAAFACLTEAI</sequence>
<keyword evidence="2" id="KW-1185">Reference proteome</keyword>
<evidence type="ECO:0000313" key="1">
    <source>
        <dbReference type="EMBL" id="KAJ8061181.1"/>
    </source>
</evidence>